<dbReference type="OrthoDB" id="387094at2759"/>
<evidence type="ECO:0000313" key="6">
    <source>
        <dbReference type="Proteomes" id="UP001057455"/>
    </source>
</evidence>
<dbReference type="EMBL" id="BLIY01000008">
    <property type="protein sequence ID" value="GFE53847.1"/>
    <property type="molecule type" value="Genomic_DNA"/>
</dbReference>
<dbReference type="InterPro" id="IPR001849">
    <property type="entry name" value="PH_domain"/>
</dbReference>
<proteinExistence type="predicted"/>
<dbReference type="PANTHER" id="PTHR25462">
    <property type="entry name" value="BONUS, ISOFORM C-RELATED"/>
    <property type="match status" value="1"/>
</dbReference>
<dbReference type="GO" id="GO:0061630">
    <property type="term" value="F:ubiquitin protein ligase activity"/>
    <property type="evidence" value="ECO:0007669"/>
    <property type="project" value="TreeGrafter"/>
</dbReference>
<evidence type="ECO:0000313" key="5">
    <source>
        <dbReference type="EMBL" id="GFE53847.1"/>
    </source>
</evidence>
<dbReference type="InterPro" id="IPR011993">
    <property type="entry name" value="PH-like_dom_sf"/>
</dbReference>
<dbReference type="SUPFAM" id="SSF57845">
    <property type="entry name" value="B-box zinc-binding domain"/>
    <property type="match status" value="1"/>
</dbReference>
<dbReference type="Proteomes" id="UP001057455">
    <property type="component" value="Unassembled WGS sequence"/>
</dbReference>
<feature type="domain" description="PH" evidence="3">
    <location>
        <begin position="523"/>
        <end position="635"/>
    </location>
</feature>
<dbReference type="SUPFAM" id="SSF50729">
    <property type="entry name" value="PH domain-like"/>
    <property type="match status" value="1"/>
</dbReference>
<reference evidence="5" key="1">
    <citation type="submission" date="2019-12" db="EMBL/GenBank/DDBJ databases">
        <title>Genome sequence of Babesia ovis.</title>
        <authorList>
            <person name="Yamagishi J."/>
            <person name="Sevinc F."/>
            <person name="Xuan X."/>
        </authorList>
    </citation>
    <scope>NUCLEOTIDE SEQUENCE</scope>
    <source>
        <strain evidence="5">Selcuk</strain>
    </source>
</reference>
<sequence length="855" mass="95045">MTGDVLGNLISPGIDLGRKIKTDGTDLLGGYVDVARERLPQLADSVVDAFGRVLDIFERPTNLRKPEFDTSVLKPSRQVDLAEAHRASDIEIKPLPKQRINEDLRVDYLSETTKAQFKATQVPSSSEAPKANVTRKVAGASASPCDAEARLCSECYLALATVRCDSCVMHFCGVCALKRHSDGLNQTHKLVTATSGKEARLTISDDLTGDLSFGQMANHPSGNMFQDLTIQIRPGESAFPVYDPCTVHAGHTLKFACTSCHMLPVCDECAQETHTGHTHNVVEIERAAAEVKELLGDCLNAVVRRHNDLSLVIPELQQISDTATAGLKNNTRSIRSGLQRVHDATKLKRSLSMQDIKNMQQVGSAALNRLMHASGALSKYFRGCLAQLEAINRIHNPGMALNMFVDLRANFEKILFTDEEIPDLVLEVPHWHLHCGNLANLLSDHESRLNLSFAHVAALSSALRGYVRDTVGNIEGISKGTYTAHEKPTVPYQPRRYAERRTRPPGPARWVQGAANTLDIVTHSELKGLFLRRDSQHCSWRQRAVYLCGPRLFVLESEFFADDVPVESSIDLGAVTIRNFHDPDVLQVTKLQRIGHPNGFEIIERSHSDMRFWLFTCESDKTVDMWIARITRIITKVRRDRELATPAPPAPAELEVLGAPPVGETADGAALQKLHDATCEPRADGFVVDPQGEHQTCDDTHDMDYIYDDQNFKLVAESLRKIKNESRSLYDKCFRGDREAEVGRWQVEPISHHAASLPHSESVSLADDTPSADAMSRTDSISAGRYSMPDMPLQRSRSNAARTTVFENNDIAVPSVLPKFTYSPEVKSPRAIHRLFHNFANRIRSKPHCDILDRH</sequence>
<comment type="caution">
    <text evidence="5">The sequence shown here is derived from an EMBL/GenBank/DDBJ whole genome shotgun (WGS) entry which is preliminary data.</text>
</comment>
<keyword evidence="1" id="KW-0479">Metal-binding</keyword>
<keyword evidence="1" id="KW-0862">Zinc</keyword>
<dbReference type="PROSITE" id="PS50003">
    <property type="entry name" value="PH_DOMAIN"/>
    <property type="match status" value="1"/>
</dbReference>
<dbReference type="PROSITE" id="PS50119">
    <property type="entry name" value="ZF_BBOX"/>
    <property type="match status" value="1"/>
</dbReference>
<dbReference type="GO" id="GO:0008270">
    <property type="term" value="F:zinc ion binding"/>
    <property type="evidence" value="ECO:0007669"/>
    <property type="project" value="UniProtKB-KW"/>
</dbReference>
<dbReference type="InterPro" id="IPR000315">
    <property type="entry name" value="Znf_B-box"/>
</dbReference>
<gene>
    <name evidence="5" type="ORF">BaOVIS_012510</name>
</gene>
<dbReference type="Gene3D" id="3.30.160.60">
    <property type="entry name" value="Classic Zinc Finger"/>
    <property type="match status" value="1"/>
</dbReference>
<dbReference type="CDD" id="cd00821">
    <property type="entry name" value="PH"/>
    <property type="match status" value="1"/>
</dbReference>
<organism evidence="5 6">
    <name type="scientific">Babesia ovis</name>
    <dbReference type="NCBI Taxonomy" id="5869"/>
    <lineage>
        <taxon>Eukaryota</taxon>
        <taxon>Sar</taxon>
        <taxon>Alveolata</taxon>
        <taxon>Apicomplexa</taxon>
        <taxon>Aconoidasida</taxon>
        <taxon>Piroplasmida</taxon>
        <taxon>Babesiidae</taxon>
        <taxon>Babesia</taxon>
    </lineage>
</organism>
<evidence type="ECO:0000256" key="2">
    <source>
        <dbReference type="SAM" id="MobiDB-lite"/>
    </source>
</evidence>
<dbReference type="SMART" id="SM00233">
    <property type="entry name" value="PH"/>
    <property type="match status" value="1"/>
</dbReference>
<dbReference type="CDD" id="cd19757">
    <property type="entry name" value="Bbox1"/>
    <property type="match status" value="1"/>
</dbReference>
<keyword evidence="6" id="KW-1185">Reference proteome</keyword>
<evidence type="ECO:0000259" key="4">
    <source>
        <dbReference type="PROSITE" id="PS50119"/>
    </source>
</evidence>
<dbReference type="Pfam" id="PF00169">
    <property type="entry name" value="PH"/>
    <property type="match status" value="1"/>
</dbReference>
<dbReference type="Gene3D" id="2.30.29.30">
    <property type="entry name" value="Pleckstrin-homology domain (PH domain)/Phosphotyrosine-binding domain (PTB)"/>
    <property type="match status" value="1"/>
</dbReference>
<accession>A0A9W5WV18</accession>
<keyword evidence="1" id="KW-0863">Zinc-finger</keyword>
<feature type="region of interest" description="Disordered" evidence="2">
    <location>
        <begin position="756"/>
        <end position="799"/>
    </location>
</feature>
<evidence type="ECO:0000259" key="3">
    <source>
        <dbReference type="PROSITE" id="PS50003"/>
    </source>
</evidence>
<feature type="domain" description="B box-type" evidence="4">
    <location>
        <begin position="147"/>
        <end position="193"/>
    </location>
</feature>
<protein>
    <submittedName>
        <fullName evidence="5">B-box zinc finger domain-containing protein</fullName>
    </submittedName>
</protein>
<dbReference type="AlphaFoldDB" id="A0A9W5WV18"/>
<evidence type="ECO:0000256" key="1">
    <source>
        <dbReference type="PROSITE-ProRule" id="PRU00024"/>
    </source>
</evidence>
<dbReference type="InterPro" id="IPR047153">
    <property type="entry name" value="TRIM45/56/19-like"/>
</dbReference>
<name>A0A9W5WV18_BABOV</name>
<dbReference type="PANTHER" id="PTHR25462:SF296">
    <property type="entry name" value="MEIOTIC P26, ISOFORM F"/>
    <property type="match status" value="1"/>
</dbReference>